<dbReference type="InterPro" id="IPR007219">
    <property type="entry name" value="XnlR_reg_dom"/>
</dbReference>
<evidence type="ECO:0000256" key="4">
    <source>
        <dbReference type="ARBA" id="ARBA00023125"/>
    </source>
</evidence>
<evidence type="ECO:0000256" key="6">
    <source>
        <dbReference type="ARBA" id="ARBA00023242"/>
    </source>
</evidence>
<dbReference type="InterPro" id="IPR036864">
    <property type="entry name" value="Zn2-C6_fun-type_DNA-bd_sf"/>
</dbReference>
<proteinExistence type="predicted"/>
<dbReference type="HOGENOM" id="CLU_011455_3_2_1"/>
<dbReference type="InterPro" id="IPR051089">
    <property type="entry name" value="prtT"/>
</dbReference>
<keyword evidence="4" id="KW-0238">DNA-binding</keyword>
<sequence>MRAKACTRCRQWKVGCDADVAGPEGCTRCRNLHLLCTFDGNFRRTPKRKQLAELQSQVAELRELTNVLSAANGANAVSSSSAIICPSVTPPSWLNANGSGGITLSSESALQGLCIADKSIGDIHLTATHVNELFRIYFTRCHPYLPFALNRSIESIYERSPTLFWVICAVASTDTARSQFESTVRRLVADVLIPTAGNVETVQALLILCMWPFPFTSQRNDPSFIHGAIATQIALSIGLHRPSMDFDSISERSIGKEDEEIRKTTWQACFVVNQIQASRRGVPATILADYALLSSFDDAAELSHLCRISHLTVESAHAIGARGSNVTGLVGPATRISLINIFAKQFDELRRTRFPKPSDVVEMFFLSSRLQLWSFAMHDDVPVSADAVQIVHRAKEDAIRLIQVACEKNLSLVPFYTCRSVCYSVLLLYRIKIGPYAMQDDLINHHIERAQQALSSSKSPNFFQFLATVTSPENRAECVRVSRAKESSHRSRMGAFLVFDSLRVYTDLLQTNVNFPPEFLDLDGLSWTDIQ</sequence>
<dbReference type="AlphaFoldDB" id="A0A0D2IA42"/>
<evidence type="ECO:0000256" key="2">
    <source>
        <dbReference type="ARBA" id="ARBA00022723"/>
    </source>
</evidence>
<dbReference type="Pfam" id="PF04082">
    <property type="entry name" value="Fungal_trans"/>
    <property type="match status" value="1"/>
</dbReference>
<dbReference type="GO" id="GO:0008270">
    <property type="term" value="F:zinc ion binding"/>
    <property type="evidence" value="ECO:0007669"/>
    <property type="project" value="InterPro"/>
</dbReference>
<comment type="subcellular location">
    <subcellularLocation>
        <location evidence="1">Nucleus</location>
    </subcellularLocation>
</comment>
<keyword evidence="5" id="KW-0804">Transcription</keyword>
<dbReference type="PANTHER" id="PTHR31845">
    <property type="entry name" value="FINGER DOMAIN PROTEIN, PUTATIVE-RELATED"/>
    <property type="match status" value="1"/>
</dbReference>
<dbReference type="EMBL" id="KN847483">
    <property type="protein sequence ID" value="KIX00116.1"/>
    <property type="molecule type" value="Genomic_DNA"/>
</dbReference>
<dbReference type="CDD" id="cd12148">
    <property type="entry name" value="fungal_TF_MHR"/>
    <property type="match status" value="1"/>
</dbReference>
<dbReference type="PROSITE" id="PS50048">
    <property type="entry name" value="ZN2_CY6_FUNGAL_2"/>
    <property type="match status" value="1"/>
</dbReference>
<evidence type="ECO:0000313" key="8">
    <source>
        <dbReference type="EMBL" id="KIX00116.1"/>
    </source>
</evidence>
<dbReference type="GO" id="GO:0000981">
    <property type="term" value="F:DNA-binding transcription factor activity, RNA polymerase II-specific"/>
    <property type="evidence" value="ECO:0007669"/>
    <property type="project" value="InterPro"/>
</dbReference>
<dbReference type="SMART" id="SM00066">
    <property type="entry name" value="GAL4"/>
    <property type="match status" value="1"/>
</dbReference>
<dbReference type="GO" id="GO:0006351">
    <property type="term" value="P:DNA-templated transcription"/>
    <property type="evidence" value="ECO:0007669"/>
    <property type="project" value="InterPro"/>
</dbReference>
<evidence type="ECO:0000256" key="3">
    <source>
        <dbReference type="ARBA" id="ARBA00023015"/>
    </source>
</evidence>
<dbReference type="CDD" id="cd00067">
    <property type="entry name" value="GAL4"/>
    <property type="match status" value="1"/>
</dbReference>
<dbReference type="GO" id="GO:0000976">
    <property type="term" value="F:transcription cis-regulatory region binding"/>
    <property type="evidence" value="ECO:0007669"/>
    <property type="project" value="TreeGrafter"/>
</dbReference>
<keyword evidence="9" id="KW-1185">Reference proteome</keyword>
<dbReference type="STRING" id="1442369.A0A0D2IA42"/>
<dbReference type="RefSeq" id="XP_013267252.1">
    <property type="nucleotide sequence ID" value="XM_013411798.1"/>
</dbReference>
<dbReference type="GeneID" id="25298324"/>
<keyword evidence="3" id="KW-0805">Transcription regulation</keyword>
<dbReference type="OrthoDB" id="3163292at2759"/>
<dbReference type="GO" id="GO:0005634">
    <property type="term" value="C:nucleus"/>
    <property type="evidence" value="ECO:0007669"/>
    <property type="project" value="UniProtKB-SubCell"/>
</dbReference>
<evidence type="ECO:0000256" key="1">
    <source>
        <dbReference type="ARBA" id="ARBA00004123"/>
    </source>
</evidence>
<dbReference type="InterPro" id="IPR001138">
    <property type="entry name" value="Zn2Cys6_DnaBD"/>
</dbReference>
<accession>A0A0D2IA42</accession>
<gene>
    <name evidence="8" type="ORF">Z518_10253</name>
</gene>
<evidence type="ECO:0000259" key="7">
    <source>
        <dbReference type="PROSITE" id="PS50048"/>
    </source>
</evidence>
<dbReference type="Gene3D" id="4.10.240.10">
    <property type="entry name" value="Zn(2)-C6 fungal-type DNA-binding domain"/>
    <property type="match status" value="1"/>
</dbReference>
<dbReference type="VEuPathDB" id="FungiDB:Z518_10253"/>
<dbReference type="PANTHER" id="PTHR31845:SF21">
    <property type="entry name" value="REGULATORY PROTEIN LEU3"/>
    <property type="match status" value="1"/>
</dbReference>
<keyword evidence="2" id="KW-0479">Metal-binding</keyword>
<evidence type="ECO:0000256" key="5">
    <source>
        <dbReference type="ARBA" id="ARBA00023163"/>
    </source>
</evidence>
<dbReference type="PROSITE" id="PS00463">
    <property type="entry name" value="ZN2_CY6_FUNGAL_1"/>
    <property type="match status" value="1"/>
</dbReference>
<evidence type="ECO:0000313" key="9">
    <source>
        <dbReference type="Proteomes" id="UP000053617"/>
    </source>
</evidence>
<dbReference type="Proteomes" id="UP000053617">
    <property type="component" value="Unassembled WGS sequence"/>
</dbReference>
<protein>
    <recommendedName>
        <fullName evidence="7">Zn(2)-C6 fungal-type domain-containing protein</fullName>
    </recommendedName>
</protein>
<name>A0A0D2IA42_9EURO</name>
<reference evidence="8 9" key="1">
    <citation type="submission" date="2015-01" db="EMBL/GenBank/DDBJ databases">
        <title>The Genome Sequence of Rhinocladiella mackenzie CBS 650.93.</title>
        <authorList>
            <consortium name="The Broad Institute Genomics Platform"/>
            <person name="Cuomo C."/>
            <person name="de Hoog S."/>
            <person name="Gorbushina A."/>
            <person name="Stielow B."/>
            <person name="Teixiera M."/>
            <person name="Abouelleil A."/>
            <person name="Chapman S.B."/>
            <person name="Priest M."/>
            <person name="Young S.K."/>
            <person name="Wortman J."/>
            <person name="Nusbaum C."/>
            <person name="Birren B."/>
        </authorList>
    </citation>
    <scope>NUCLEOTIDE SEQUENCE [LARGE SCALE GENOMIC DNA]</scope>
    <source>
        <strain evidence="8 9">CBS 650.93</strain>
    </source>
</reference>
<keyword evidence="6" id="KW-0539">Nucleus</keyword>
<organism evidence="8 9">
    <name type="scientific">Rhinocladiella mackenziei CBS 650.93</name>
    <dbReference type="NCBI Taxonomy" id="1442369"/>
    <lineage>
        <taxon>Eukaryota</taxon>
        <taxon>Fungi</taxon>
        <taxon>Dikarya</taxon>
        <taxon>Ascomycota</taxon>
        <taxon>Pezizomycotina</taxon>
        <taxon>Eurotiomycetes</taxon>
        <taxon>Chaetothyriomycetidae</taxon>
        <taxon>Chaetothyriales</taxon>
        <taxon>Herpotrichiellaceae</taxon>
        <taxon>Rhinocladiella</taxon>
    </lineage>
</organism>
<feature type="domain" description="Zn(2)-C6 fungal-type" evidence="7">
    <location>
        <begin position="5"/>
        <end position="38"/>
    </location>
</feature>
<dbReference type="Pfam" id="PF00172">
    <property type="entry name" value="Zn_clus"/>
    <property type="match status" value="1"/>
</dbReference>
<dbReference type="SUPFAM" id="SSF57701">
    <property type="entry name" value="Zn2/Cys6 DNA-binding domain"/>
    <property type="match status" value="1"/>
</dbReference>